<dbReference type="GO" id="GO:0051301">
    <property type="term" value="P:cell division"/>
    <property type="evidence" value="ECO:0007669"/>
    <property type="project" value="UniProtKB-KW"/>
</dbReference>
<evidence type="ECO:0000313" key="14">
    <source>
        <dbReference type="Proteomes" id="UP000195521"/>
    </source>
</evidence>
<dbReference type="PROSITE" id="PS50021">
    <property type="entry name" value="CH"/>
    <property type="match status" value="1"/>
</dbReference>
<protein>
    <submittedName>
        <fullName evidence="13">Microtubule associated protein EB1</fullName>
    </submittedName>
</protein>
<keyword evidence="14" id="KW-1185">Reference proteome</keyword>
<reference evidence="14" key="1">
    <citation type="submission" date="2017-04" db="EMBL/GenBank/DDBJ databases">
        <title>Plasmodium gonderi genome.</title>
        <authorList>
            <person name="Arisue N."/>
            <person name="Honma H."/>
            <person name="Kawai S."/>
            <person name="Tougan T."/>
            <person name="Tanabe K."/>
            <person name="Horii T."/>
        </authorList>
    </citation>
    <scope>NUCLEOTIDE SEQUENCE [LARGE SCALE GENOMIC DNA]</scope>
    <source>
        <strain evidence="14">ATCC 30045</strain>
    </source>
</reference>
<dbReference type="OrthoDB" id="2119228at2759"/>
<gene>
    <name evidence="13" type="ORF">PGO_083120</name>
</gene>
<organism evidence="13 14">
    <name type="scientific">Plasmodium gonderi</name>
    <dbReference type="NCBI Taxonomy" id="77519"/>
    <lineage>
        <taxon>Eukaryota</taxon>
        <taxon>Sar</taxon>
        <taxon>Alveolata</taxon>
        <taxon>Apicomplexa</taxon>
        <taxon>Aconoidasida</taxon>
        <taxon>Haemosporida</taxon>
        <taxon>Plasmodiidae</taxon>
        <taxon>Plasmodium</taxon>
        <taxon>Plasmodium (Plasmodium)</taxon>
    </lineage>
</organism>
<evidence type="ECO:0000256" key="7">
    <source>
        <dbReference type="ARBA" id="ARBA00023212"/>
    </source>
</evidence>
<dbReference type="PANTHER" id="PTHR10623">
    <property type="entry name" value="MICROTUBULE-ASSOCIATED PROTEIN RP/EB FAMILY MEMBER"/>
    <property type="match status" value="1"/>
</dbReference>
<feature type="coiled-coil region" evidence="10">
    <location>
        <begin position="307"/>
        <end position="341"/>
    </location>
</feature>
<dbReference type="InterPro" id="IPR036872">
    <property type="entry name" value="CH_dom_sf"/>
</dbReference>
<evidence type="ECO:0000256" key="4">
    <source>
        <dbReference type="ARBA" id="ARBA00022618"/>
    </source>
</evidence>
<dbReference type="InterPro" id="IPR027328">
    <property type="entry name" value="MAPRE"/>
</dbReference>
<keyword evidence="4" id="KW-0132">Cell division</keyword>
<dbReference type="FunFam" id="1.10.418.10:FF:000028">
    <property type="entry name" value="RP/EB family microtubule-associated protein"/>
    <property type="match status" value="1"/>
</dbReference>
<dbReference type="RefSeq" id="XP_028543335.1">
    <property type="nucleotide sequence ID" value="XM_028687534.1"/>
</dbReference>
<evidence type="ECO:0000256" key="3">
    <source>
        <dbReference type="ARBA" id="ARBA00022490"/>
    </source>
</evidence>
<name>A0A1Y1JE22_PLAGO</name>
<keyword evidence="6" id="KW-0498">Mitosis</keyword>
<evidence type="ECO:0000256" key="2">
    <source>
        <dbReference type="ARBA" id="ARBA00010729"/>
    </source>
</evidence>
<dbReference type="InterPro" id="IPR004953">
    <property type="entry name" value="EB1_C"/>
</dbReference>
<dbReference type="InterPro" id="IPR001715">
    <property type="entry name" value="CH_dom"/>
</dbReference>
<dbReference type="Gene3D" id="1.10.418.10">
    <property type="entry name" value="Calponin-like domain"/>
    <property type="match status" value="1"/>
</dbReference>
<keyword evidence="8" id="KW-0131">Cell cycle</keyword>
<keyword evidence="10" id="KW-0175">Coiled coil</keyword>
<dbReference type="GeneID" id="39747462"/>
<dbReference type="SUPFAM" id="SSF140612">
    <property type="entry name" value="EB1 dimerisation domain-like"/>
    <property type="match status" value="1"/>
</dbReference>
<sequence>MEAALFVSRKDLIEWVNRTLKLNITKIEQCSNGAIYTQLLDILFPNKSVLHKVKWNAKLEYECIINYKLIQNVFNKLGIKKHMDIDKLIKGKHQDNLEFLQWFKAFFERIVDYNNENIINYDPIERRKISILGDRGDYKLLNNHLPNWAKVDIPITKDKIIHNENKFLNNIPKKKKDYRSSLNQDNNTPTFTIRATTSSSNNSTGTTLCYANGEKKIIKTVMRPACLNTTGDNNLNRSSYKEMNNTSKGNFCNTTNIGLSTPLTNTEKSRLSLSNKLSSQNSLPSSSSLHCHYQNKNNLVVENNKDYISLKVQNDRYKTELEKKNNEIMLLLNKLQVEENEKKILLFQKNFYYNKLRFLELLCNQTDANVLLITDIQHIIYARENTYFHKTVPLGGKISDDNEGQVDYGADDDGTDVDVDGADVHGDNEISELHVDNAYNTHAFPISTSSIQNPETIQCTTQYDQQSSINFPAYCS</sequence>
<keyword evidence="5 9" id="KW-0493">Microtubule</keyword>
<keyword evidence="7" id="KW-0206">Cytoskeleton</keyword>
<dbReference type="GO" id="GO:0005874">
    <property type="term" value="C:microtubule"/>
    <property type="evidence" value="ECO:0007669"/>
    <property type="project" value="UniProtKB-KW"/>
</dbReference>
<dbReference type="OMA" id="HIIYARE"/>
<evidence type="ECO:0000256" key="1">
    <source>
        <dbReference type="ARBA" id="ARBA00004245"/>
    </source>
</evidence>
<dbReference type="Pfam" id="PF03271">
    <property type="entry name" value="EB1"/>
    <property type="match status" value="1"/>
</dbReference>
<dbReference type="EMBL" id="BDQF01000009">
    <property type="protein sequence ID" value="GAW80746.1"/>
    <property type="molecule type" value="Genomic_DNA"/>
</dbReference>
<dbReference type="PROSITE" id="PS51230">
    <property type="entry name" value="EB1_C"/>
    <property type="match status" value="1"/>
</dbReference>
<dbReference type="Gene3D" id="1.20.5.1430">
    <property type="match status" value="1"/>
</dbReference>
<feature type="domain" description="EB1 C-terminal" evidence="12">
    <location>
        <begin position="320"/>
        <end position="389"/>
    </location>
</feature>
<accession>A0A1Y1JE22</accession>
<dbReference type="AlphaFoldDB" id="A0A1Y1JE22"/>
<feature type="domain" description="Calponin-homology (CH)" evidence="11">
    <location>
        <begin position="6"/>
        <end position="108"/>
    </location>
</feature>
<dbReference type="InterPro" id="IPR036133">
    <property type="entry name" value="EB1_C_sf"/>
</dbReference>
<comment type="similarity">
    <text evidence="2">Belongs to the MAPRE family.</text>
</comment>
<comment type="caution">
    <text evidence="13">The sequence shown here is derived from an EMBL/GenBank/DDBJ whole genome shotgun (WGS) entry which is preliminary data.</text>
</comment>
<dbReference type="Pfam" id="PF00307">
    <property type="entry name" value="CH"/>
    <property type="match status" value="1"/>
</dbReference>
<evidence type="ECO:0000256" key="10">
    <source>
        <dbReference type="SAM" id="Coils"/>
    </source>
</evidence>
<evidence type="ECO:0000259" key="11">
    <source>
        <dbReference type="PROSITE" id="PS50021"/>
    </source>
</evidence>
<evidence type="ECO:0000256" key="9">
    <source>
        <dbReference type="PROSITE-ProRule" id="PRU00576"/>
    </source>
</evidence>
<comment type="subcellular location">
    <subcellularLocation>
        <location evidence="1">Cytoplasm</location>
        <location evidence="1">Cytoskeleton</location>
    </subcellularLocation>
</comment>
<dbReference type="SUPFAM" id="SSF47576">
    <property type="entry name" value="Calponin-homology domain, CH-domain"/>
    <property type="match status" value="1"/>
</dbReference>
<evidence type="ECO:0000256" key="6">
    <source>
        <dbReference type="ARBA" id="ARBA00022776"/>
    </source>
</evidence>
<evidence type="ECO:0000313" key="13">
    <source>
        <dbReference type="EMBL" id="GAW80746.1"/>
    </source>
</evidence>
<evidence type="ECO:0000259" key="12">
    <source>
        <dbReference type="PROSITE" id="PS51230"/>
    </source>
</evidence>
<keyword evidence="3" id="KW-0963">Cytoplasm</keyword>
<dbReference type="GO" id="GO:0008017">
    <property type="term" value="F:microtubule binding"/>
    <property type="evidence" value="ECO:0007669"/>
    <property type="project" value="InterPro"/>
</dbReference>
<evidence type="ECO:0000256" key="5">
    <source>
        <dbReference type="ARBA" id="ARBA00022701"/>
    </source>
</evidence>
<dbReference type="Proteomes" id="UP000195521">
    <property type="component" value="Unassembled WGS sequence"/>
</dbReference>
<proteinExistence type="inferred from homology"/>
<evidence type="ECO:0000256" key="8">
    <source>
        <dbReference type="ARBA" id="ARBA00023306"/>
    </source>
</evidence>